<evidence type="ECO:0000313" key="2">
    <source>
        <dbReference type="Proteomes" id="UP000007978"/>
    </source>
</evidence>
<dbReference type="EMBL" id="AFNW01000183">
    <property type="protein sequence ID" value="EKJ73186.1"/>
    <property type="molecule type" value="Genomic_DNA"/>
</dbReference>
<reference evidence="1 2" key="1">
    <citation type="journal article" date="2012" name="PLoS Pathog.">
        <title>Comparative pathogenomics reveals horizontally acquired novel virulence genes in fungi infecting cereal hosts.</title>
        <authorList>
            <person name="Gardiner D.M."/>
            <person name="McDonald M.C."/>
            <person name="Covarelli L."/>
            <person name="Solomon P.S."/>
            <person name="Rusu A.G."/>
            <person name="Marshall M."/>
            <person name="Kazan K."/>
            <person name="Chakraborty S."/>
            <person name="McDonald B.A."/>
            <person name="Manners J.M."/>
        </authorList>
    </citation>
    <scope>NUCLEOTIDE SEQUENCE [LARGE SCALE GENOMIC DNA]</scope>
    <source>
        <strain evidence="1 2">CS3096</strain>
    </source>
</reference>
<keyword evidence="2" id="KW-1185">Reference proteome</keyword>
<name>K3UM28_FUSPC</name>
<dbReference type="GeneID" id="20365228"/>
<comment type="caution">
    <text evidence="1">The sequence shown here is derived from an EMBL/GenBank/DDBJ whole genome shotgun (WGS) entry which is preliminary data.</text>
</comment>
<organism evidence="1 2">
    <name type="scientific">Fusarium pseudograminearum (strain CS3096)</name>
    <name type="common">Wheat and barley crown-rot fungus</name>
    <dbReference type="NCBI Taxonomy" id="1028729"/>
    <lineage>
        <taxon>Eukaryota</taxon>
        <taxon>Fungi</taxon>
        <taxon>Dikarya</taxon>
        <taxon>Ascomycota</taxon>
        <taxon>Pezizomycotina</taxon>
        <taxon>Sordariomycetes</taxon>
        <taxon>Hypocreomycetidae</taxon>
        <taxon>Hypocreales</taxon>
        <taxon>Nectriaceae</taxon>
        <taxon>Fusarium</taxon>
    </lineage>
</organism>
<accession>K3UM28</accession>
<dbReference type="RefSeq" id="XP_009258003.1">
    <property type="nucleotide sequence ID" value="XM_009259728.1"/>
</dbReference>
<dbReference type="AlphaFoldDB" id="K3UM28"/>
<dbReference type="KEGG" id="fpu:FPSE_06610"/>
<evidence type="ECO:0000313" key="1">
    <source>
        <dbReference type="EMBL" id="EKJ73186.1"/>
    </source>
</evidence>
<sequence>MSLEHISTPVRISAPFVMQPLEVLDLEEEDNVLEADHEDEDDEEE</sequence>
<protein>
    <submittedName>
        <fullName evidence="1">Uncharacterized protein</fullName>
    </submittedName>
</protein>
<dbReference type="HOGENOM" id="CLU_3207715_0_0_1"/>
<proteinExistence type="predicted"/>
<dbReference type="Proteomes" id="UP000007978">
    <property type="component" value="Chromosome 2"/>
</dbReference>
<gene>
    <name evidence="1" type="ORF">FPSE_06610</name>
</gene>